<keyword evidence="3 6" id="KW-0812">Transmembrane</keyword>
<evidence type="ECO:0000259" key="10">
    <source>
        <dbReference type="Pfam" id="PF23487"/>
    </source>
</evidence>
<evidence type="ECO:0000313" key="11">
    <source>
        <dbReference type="Proteomes" id="UP000492821"/>
    </source>
</evidence>
<protein>
    <submittedName>
        <fullName evidence="12">TMEM132 domain-containing protein</fullName>
    </submittedName>
</protein>
<evidence type="ECO:0000256" key="7">
    <source>
        <dbReference type="SAM" id="SignalP"/>
    </source>
</evidence>
<keyword evidence="11" id="KW-1185">Reference proteome</keyword>
<dbReference type="Pfam" id="PF16070">
    <property type="entry name" value="Ig_TMEM132_4th"/>
    <property type="match status" value="1"/>
</dbReference>
<evidence type="ECO:0000256" key="2">
    <source>
        <dbReference type="ARBA" id="ARBA00006166"/>
    </source>
</evidence>
<evidence type="ECO:0000313" key="12">
    <source>
        <dbReference type="WBParaSite" id="Pan_g5619.t1"/>
    </source>
</evidence>
<feature type="transmembrane region" description="Helical" evidence="6">
    <location>
        <begin position="787"/>
        <end position="807"/>
    </location>
</feature>
<dbReference type="InterPro" id="IPR026307">
    <property type="entry name" value="TMEM132"/>
</dbReference>
<feature type="signal peptide" evidence="7">
    <location>
        <begin position="1"/>
        <end position="25"/>
    </location>
</feature>
<dbReference type="InterPro" id="IPR055424">
    <property type="entry name" value="Ig_TMEM132_6th"/>
</dbReference>
<dbReference type="WBParaSite" id="Pan_g5619.t1">
    <property type="protein sequence ID" value="Pan_g5619.t1"/>
    <property type="gene ID" value="Pan_g5619"/>
</dbReference>
<keyword evidence="5 6" id="KW-0472">Membrane</keyword>
<evidence type="ECO:0000256" key="5">
    <source>
        <dbReference type="ARBA" id="ARBA00023136"/>
    </source>
</evidence>
<reference evidence="11" key="1">
    <citation type="journal article" date="2013" name="Genetics">
        <title>The draft genome and transcriptome of Panagrellus redivivus are shaped by the harsh demands of a free-living lifestyle.</title>
        <authorList>
            <person name="Srinivasan J."/>
            <person name="Dillman A.R."/>
            <person name="Macchietto M.G."/>
            <person name="Heikkinen L."/>
            <person name="Lakso M."/>
            <person name="Fracchia K.M."/>
            <person name="Antoshechkin I."/>
            <person name="Mortazavi A."/>
            <person name="Wong G."/>
            <person name="Sternberg P.W."/>
        </authorList>
    </citation>
    <scope>NUCLEOTIDE SEQUENCE [LARGE SCALE GENOMIC DNA]</scope>
    <source>
        <strain evidence="11">MT8872</strain>
    </source>
</reference>
<feature type="domain" description="Transmembrane protein TMEM132 fifth" evidence="9">
    <location>
        <begin position="488"/>
        <end position="622"/>
    </location>
</feature>
<dbReference type="Pfam" id="PF23487">
    <property type="entry name" value="Ig_TMEM132_6th"/>
    <property type="match status" value="1"/>
</dbReference>
<feature type="domain" description="Transmembrane protein family 132 fourth" evidence="8">
    <location>
        <begin position="387"/>
        <end position="484"/>
    </location>
</feature>
<comment type="similarity">
    <text evidence="2">Belongs to the TMEM132 family.</text>
</comment>
<evidence type="ECO:0000256" key="3">
    <source>
        <dbReference type="ARBA" id="ARBA00022692"/>
    </source>
</evidence>
<dbReference type="InterPro" id="IPR031437">
    <property type="entry name" value="Ig_TMEM132_4th"/>
</dbReference>
<evidence type="ECO:0000256" key="4">
    <source>
        <dbReference type="ARBA" id="ARBA00022989"/>
    </source>
</evidence>
<keyword evidence="4 6" id="KW-1133">Transmembrane helix</keyword>
<organism evidence="11 12">
    <name type="scientific">Panagrellus redivivus</name>
    <name type="common">Microworm</name>
    <dbReference type="NCBI Taxonomy" id="6233"/>
    <lineage>
        <taxon>Eukaryota</taxon>
        <taxon>Metazoa</taxon>
        <taxon>Ecdysozoa</taxon>
        <taxon>Nematoda</taxon>
        <taxon>Chromadorea</taxon>
        <taxon>Rhabditida</taxon>
        <taxon>Tylenchina</taxon>
        <taxon>Panagrolaimomorpha</taxon>
        <taxon>Panagrolaimoidea</taxon>
        <taxon>Panagrolaimidae</taxon>
        <taxon>Panagrellus</taxon>
    </lineage>
</organism>
<keyword evidence="7" id="KW-0732">Signal</keyword>
<evidence type="ECO:0000259" key="8">
    <source>
        <dbReference type="Pfam" id="PF16070"/>
    </source>
</evidence>
<dbReference type="Pfam" id="PF23486">
    <property type="entry name" value="Ig_TMEM132_5th"/>
    <property type="match status" value="1"/>
</dbReference>
<feature type="chain" id="PRO_5029017815" evidence="7">
    <location>
        <begin position="26"/>
        <end position="1020"/>
    </location>
</feature>
<evidence type="ECO:0000256" key="6">
    <source>
        <dbReference type="SAM" id="Phobius"/>
    </source>
</evidence>
<comment type="subcellular location">
    <subcellularLocation>
        <location evidence="1">Membrane</location>
        <topology evidence="1">Single-pass type I membrane protein</topology>
    </subcellularLocation>
</comment>
<feature type="domain" description="Transmembrane protein TMEM132 sixth" evidence="10">
    <location>
        <begin position="625"/>
        <end position="737"/>
    </location>
</feature>
<sequence>MTKMLAVWFILLFNSFLTSLLKVHAFSVSTAPDNGVFLLQRHNRPTSEGNVSHSDIYVHNGCFANSEQLLTANIGEQNFHLPLNPSAQNLHCAVALKIIDEKVSIERPFVDIVVYRDHSWTNTFKQKLCITAQLQNSNFKSITGSCSFSENDAFLNACLIRQEIPFAWFHLNVNHDHHYANHVKVSYSVGTYCTAPHIPLKNQRVTLLADMTKFQSHSLSLGPERHFSLLARPNLTFVSDSMAPLFVHFRTSADDELTNATTSRLRRIELKVWMDSRLELQSATSLAPDSWKLRVASTAPPSFHTSFTLQPQRGYRKMKQMPADGAYLLAMIFRVKQQPENGILAGISENKHISLHWSLQYVYDDSVYTNESRLVTEFAVGLDEAYGIAAVSRDYDIINTAAISGTQTATPMHIYSVSEAGQLRDVTDKAHCISSEPRLLKTSPTCTSVYVDGSEVRGSNGIEVHVQYRLLNSKAIFTVWYPKLPITVWVSDPVLNAISDWHVAVWKDLPHRRRRAQEARQFACKPRYQRTEIRVLAAFHVVDEETGERTFLTGSKELMFDVTQISANRIQSEDPSILVVQKKGPKLIGVPKRPGVTRLVIKTIAPAIDYGSISIAVSDDRVSPTQIVIWPVADVQLQLLPQANNPLHYELATQIQSVFTHQYQHGTIEAYIFYSDAQRELLSDVDTKEYSLSVFSSDDQVLRLTQQRGPPTVELIALRSAEEIMLTVEVHSPTFCEEDEAPPVCSGQTAVQIMMNGGHFDGIESNDGIYAQNGKQIEENDGGQFDFQPLLVILLTLLLIICLFHLVTGHYRSLHHGYEKLVVPLLARFSSNASITSDKDVEDIREWVWMPKEQLDSRSIGSRYSQRSTLEIGDKSLSRGSSSGDENTHKSVSVSYRGSEISVFIAPQPAIAVHNDGMISTALSLEDSPIPEPRNHHRYYSTSLLRPEQRQERRVSENCVYMRPQNNYPVEPCYQSIGHARGHRIIESSQRPITASIGSFGIKRPRITCPEYYGMRESIA</sequence>
<dbReference type="PANTHER" id="PTHR13388">
    <property type="entry name" value="DETONATOR, ISOFORM E"/>
    <property type="match status" value="1"/>
</dbReference>
<dbReference type="AlphaFoldDB" id="A0A7E4W2C4"/>
<evidence type="ECO:0000256" key="1">
    <source>
        <dbReference type="ARBA" id="ARBA00004479"/>
    </source>
</evidence>
<dbReference type="PANTHER" id="PTHR13388:SF11">
    <property type="entry name" value="DETONATOR, ISOFORM E"/>
    <property type="match status" value="1"/>
</dbReference>
<dbReference type="InterPro" id="IPR055423">
    <property type="entry name" value="Ig_TMEM132_5th"/>
</dbReference>
<proteinExistence type="inferred from homology"/>
<evidence type="ECO:0000259" key="9">
    <source>
        <dbReference type="Pfam" id="PF23486"/>
    </source>
</evidence>
<dbReference type="GO" id="GO:0016020">
    <property type="term" value="C:membrane"/>
    <property type="evidence" value="ECO:0007669"/>
    <property type="project" value="UniProtKB-SubCell"/>
</dbReference>
<dbReference type="Proteomes" id="UP000492821">
    <property type="component" value="Unassembled WGS sequence"/>
</dbReference>
<accession>A0A7E4W2C4</accession>
<reference evidence="12" key="2">
    <citation type="submission" date="2020-10" db="UniProtKB">
        <authorList>
            <consortium name="WormBaseParasite"/>
        </authorList>
    </citation>
    <scope>IDENTIFICATION</scope>
</reference>
<name>A0A7E4W2C4_PANRE</name>